<organism evidence="1 2">
    <name type="scientific">Pleuronectes platessa</name>
    <name type="common">European plaice</name>
    <dbReference type="NCBI Taxonomy" id="8262"/>
    <lineage>
        <taxon>Eukaryota</taxon>
        <taxon>Metazoa</taxon>
        <taxon>Chordata</taxon>
        <taxon>Craniata</taxon>
        <taxon>Vertebrata</taxon>
        <taxon>Euteleostomi</taxon>
        <taxon>Actinopterygii</taxon>
        <taxon>Neopterygii</taxon>
        <taxon>Teleostei</taxon>
        <taxon>Neoteleostei</taxon>
        <taxon>Acanthomorphata</taxon>
        <taxon>Carangaria</taxon>
        <taxon>Pleuronectiformes</taxon>
        <taxon>Pleuronectoidei</taxon>
        <taxon>Pleuronectidae</taxon>
        <taxon>Pleuronectes</taxon>
    </lineage>
</organism>
<dbReference type="Proteomes" id="UP001153269">
    <property type="component" value="Unassembled WGS sequence"/>
</dbReference>
<proteinExistence type="predicted"/>
<comment type="caution">
    <text evidence="1">The sequence shown here is derived from an EMBL/GenBank/DDBJ whole genome shotgun (WGS) entry which is preliminary data.</text>
</comment>
<sequence length="140" mass="14829">MPIRLSQLVIGRVFVGSTCGSRTHQVTGSPAGSRVSHGLMEPTQEQCSGAPPANPINLLEEAQVILDVLSQSSVRPGSSASPSSTASTVITQPAPALCSIIRRQAESHRFKNKLLSLGDLCSAGVRQKQRSTTMRRPPDV</sequence>
<dbReference type="AlphaFoldDB" id="A0A9N7TG62"/>
<keyword evidence="2" id="KW-1185">Reference proteome</keyword>
<evidence type="ECO:0000313" key="2">
    <source>
        <dbReference type="Proteomes" id="UP001153269"/>
    </source>
</evidence>
<reference evidence="1" key="1">
    <citation type="submission" date="2020-03" db="EMBL/GenBank/DDBJ databases">
        <authorList>
            <person name="Weist P."/>
        </authorList>
    </citation>
    <scope>NUCLEOTIDE SEQUENCE</scope>
</reference>
<gene>
    <name evidence="1" type="ORF">PLEPLA_LOCUS172</name>
</gene>
<evidence type="ECO:0000313" key="1">
    <source>
        <dbReference type="EMBL" id="CAB1412480.1"/>
    </source>
</evidence>
<accession>A0A9N7TG62</accession>
<protein>
    <submittedName>
        <fullName evidence="1">Uncharacterized protein</fullName>
    </submittedName>
</protein>
<name>A0A9N7TG62_PLEPL</name>
<dbReference type="EMBL" id="CADEAL010000003">
    <property type="protein sequence ID" value="CAB1412480.1"/>
    <property type="molecule type" value="Genomic_DNA"/>
</dbReference>